<proteinExistence type="inferred from homology"/>
<sequence length="320" mass="35522">MISDNAPMGGQIIIEQLEFRGRCGVTPEERARPQPLAVDLELDCRLEPAGLSDDLRRTVDYASVARRMIELGTGQDSHLLEAMAERFLTALFDEFSVDGAKLWLRKLHPPISHVTKSVGVSLERTRQAHTLLRANPSPSHFLVQQLPRLPKGKVLDVASGIGRHALFLASQGYQVDAIDHDVQALAQLSSAAHAQNLTGVTTQMVDLEPPPPSKPNIGQEAYDVILVFFYLTRPLFPYLIDALRPGGVLLYETFLIDNHFQHQHPKRKEFCLAHNELIDLSSGLRIVHYDEGAHEGHRSGESVYTAQLVAQKPLATEISL</sequence>
<dbReference type="InterPro" id="IPR006157">
    <property type="entry name" value="FolB_dom"/>
</dbReference>
<dbReference type="GO" id="GO:0046656">
    <property type="term" value="P:folic acid biosynthetic process"/>
    <property type="evidence" value="ECO:0007669"/>
    <property type="project" value="UniProtKB-UniRule"/>
</dbReference>
<comment type="catalytic activity">
    <reaction evidence="1 6">
        <text>7,8-dihydroneopterin = 6-hydroxymethyl-7,8-dihydropterin + glycolaldehyde</text>
        <dbReference type="Rhea" id="RHEA:10540"/>
        <dbReference type="ChEBI" id="CHEBI:17001"/>
        <dbReference type="ChEBI" id="CHEBI:17071"/>
        <dbReference type="ChEBI" id="CHEBI:44841"/>
        <dbReference type="EC" id="4.1.2.25"/>
    </reaction>
</comment>
<comment type="function">
    <text evidence="6">Catalyzes the conversion of 7,8-dihydroneopterin to 6-hydroxymethyl-7,8-dihydropterin.</text>
</comment>
<dbReference type="UniPathway" id="UPA00077">
    <property type="reaction ID" value="UER00154"/>
</dbReference>
<accession>A0A7S8FFX7</accession>
<protein>
    <recommendedName>
        <fullName evidence="6">7,8-dihydroneopterin aldolase</fullName>
        <ecNumber evidence="6">4.1.2.25</ecNumber>
    </recommendedName>
</protein>
<dbReference type="Proteomes" id="UP000593737">
    <property type="component" value="Chromosome"/>
</dbReference>
<dbReference type="NCBIfam" id="TIGR00526">
    <property type="entry name" value="folB_dom"/>
    <property type="match status" value="1"/>
</dbReference>
<gene>
    <name evidence="8" type="ORF">Nkreftii_002821</name>
</gene>
<evidence type="ECO:0000256" key="4">
    <source>
        <dbReference type="ARBA" id="ARBA00022909"/>
    </source>
</evidence>
<evidence type="ECO:0000256" key="6">
    <source>
        <dbReference type="RuleBase" id="RU362079"/>
    </source>
</evidence>
<organism evidence="8 9">
    <name type="scientific">Candidatus Nitrospira kreftii</name>
    <dbReference type="NCBI Taxonomy" id="2652173"/>
    <lineage>
        <taxon>Bacteria</taxon>
        <taxon>Pseudomonadati</taxon>
        <taxon>Nitrospirota</taxon>
        <taxon>Nitrospiria</taxon>
        <taxon>Nitrospirales</taxon>
        <taxon>Nitrospiraceae</taxon>
        <taxon>Nitrospira</taxon>
    </lineage>
</organism>
<evidence type="ECO:0000256" key="1">
    <source>
        <dbReference type="ARBA" id="ARBA00001353"/>
    </source>
</evidence>
<dbReference type="SMART" id="SM00905">
    <property type="entry name" value="FolB"/>
    <property type="match status" value="1"/>
</dbReference>
<dbReference type="InterPro" id="IPR029063">
    <property type="entry name" value="SAM-dependent_MTases_sf"/>
</dbReference>
<keyword evidence="5 6" id="KW-0456">Lyase</keyword>
<dbReference type="SUPFAM" id="SSF53335">
    <property type="entry name" value="S-adenosyl-L-methionine-dependent methyltransferases"/>
    <property type="match status" value="1"/>
</dbReference>
<dbReference type="EMBL" id="CP047423">
    <property type="protein sequence ID" value="QPD05047.1"/>
    <property type="molecule type" value="Genomic_DNA"/>
</dbReference>
<dbReference type="Pfam" id="PF02152">
    <property type="entry name" value="FolB"/>
    <property type="match status" value="1"/>
</dbReference>
<evidence type="ECO:0000256" key="3">
    <source>
        <dbReference type="ARBA" id="ARBA00005708"/>
    </source>
</evidence>
<dbReference type="NCBIfam" id="TIGR00525">
    <property type="entry name" value="folB"/>
    <property type="match status" value="1"/>
</dbReference>
<dbReference type="KEGG" id="nkf:Nkreftii_002821"/>
<dbReference type="InterPro" id="IPR006156">
    <property type="entry name" value="Dihydroneopterin_aldolase"/>
</dbReference>
<dbReference type="InterPro" id="IPR043133">
    <property type="entry name" value="GTP-CH-I_C/QueF"/>
</dbReference>
<dbReference type="GO" id="GO:0004150">
    <property type="term" value="F:dihydroneopterin aldolase activity"/>
    <property type="evidence" value="ECO:0007669"/>
    <property type="project" value="UniProtKB-UniRule"/>
</dbReference>
<feature type="domain" description="Dihydroneopterin aldolase/epimerase" evidence="7">
    <location>
        <begin position="12"/>
        <end position="124"/>
    </location>
</feature>
<dbReference type="SUPFAM" id="SSF55620">
    <property type="entry name" value="Tetrahydrobiopterin biosynthesis enzymes-like"/>
    <property type="match status" value="1"/>
</dbReference>
<dbReference type="GO" id="GO:0046654">
    <property type="term" value="P:tetrahydrofolate biosynthetic process"/>
    <property type="evidence" value="ECO:0007669"/>
    <property type="project" value="UniProtKB-UniRule"/>
</dbReference>
<dbReference type="InterPro" id="IPR015985">
    <property type="entry name" value="TehB-like_dom"/>
</dbReference>
<evidence type="ECO:0000313" key="8">
    <source>
        <dbReference type="EMBL" id="QPD05047.1"/>
    </source>
</evidence>
<evidence type="ECO:0000256" key="2">
    <source>
        <dbReference type="ARBA" id="ARBA00005013"/>
    </source>
</evidence>
<evidence type="ECO:0000313" key="9">
    <source>
        <dbReference type="Proteomes" id="UP000593737"/>
    </source>
</evidence>
<keyword evidence="4 6" id="KW-0289">Folate biosynthesis</keyword>
<reference evidence="8 9" key="1">
    <citation type="journal article" date="2020" name="ISME J.">
        <title>Enrichment and physiological characterization of a novel comammox Nitrospira indicates ammonium inhibition of complete nitrification.</title>
        <authorList>
            <person name="Sakoula D."/>
            <person name="Koch H."/>
            <person name="Frank J."/>
            <person name="Jetten M.S.M."/>
            <person name="van Kessel M.A.H.J."/>
            <person name="Lucker S."/>
        </authorList>
    </citation>
    <scope>NUCLEOTIDE SEQUENCE [LARGE SCALE GENOMIC DNA]</scope>
    <source>
        <strain evidence="8">Comreactor17</strain>
    </source>
</reference>
<name>A0A7S8FFX7_9BACT</name>
<dbReference type="GO" id="GO:0005737">
    <property type="term" value="C:cytoplasm"/>
    <property type="evidence" value="ECO:0007669"/>
    <property type="project" value="TreeGrafter"/>
</dbReference>
<dbReference type="CDD" id="cd02440">
    <property type="entry name" value="AdoMet_MTases"/>
    <property type="match status" value="1"/>
</dbReference>
<dbReference type="PANTHER" id="PTHR42844:SF1">
    <property type="entry name" value="DIHYDRONEOPTERIN ALDOLASE 1-RELATED"/>
    <property type="match status" value="1"/>
</dbReference>
<dbReference type="AlphaFoldDB" id="A0A7S8FFX7"/>
<comment type="similarity">
    <text evidence="3 6">Belongs to the DHNA family.</text>
</comment>
<dbReference type="Gene3D" id="3.30.1130.10">
    <property type="match status" value="1"/>
</dbReference>
<comment type="pathway">
    <text evidence="2 6">Cofactor biosynthesis; tetrahydrofolate biosynthesis; 2-amino-4-hydroxy-6-hydroxymethyl-7,8-dihydropteridine diphosphate from 7,8-dihydroneopterin triphosphate: step 3/4.</text>
</comment>
<evidence type="ECO:0000259" key="7">
    <source>
        <dbReference type="SMART" id="SM00905"/>
    </source>
</evidence>
<dbReference type="Gene3D" id="3.40.50.150">
    <property type="entry name" value="Vaccinia Virus protein VP39"/>
    <property type="match status" value="1"/>
</dbReference>
<dbReference type="EC" id="4.1.2.25" evidence="6"/>
<dbReference type="Pfam" id="PF03848">
    <property type="entry name" value="TehB"/>
    <property type="match status" value="1"/>
</dbReference>
<evidence type="ECO:0000256" key="5">
    <source>
        <dbReference type="ARBA" id="ARBA00023239"/>
    </source>
</evidence>
<dbReference type="PANTHER" id="PTHR42844">
    <property type="entry name" value="DIHYDRONEOPTERIN ALDOLASE 1-RELATED"/>
    <property type="match status" value="1"/>
</dbReference>